<accession>A0ABN8IZX0</accession>
<gene>
    <name evidence="1" type="ORF">IPOD504_LOCUS13216</name>
</gene>
<organism evidence="1 2">
    <name type="scientific">Iphiclides podalirius</name>
    <name type="common">scarce swallowtail</name>
    <dbReference type="NCBI Taxonomy" id="110791"/>
    <lineage>
        <taxon>Eukaryota</taxon>
        <taxon>Metazoa</taxon>
        <taxon>Ecdysozoa</taxon>
        <taxon>Arthropoda</taxon>
        <taxon>Hexapoda</taxon>
        <taxon>Insecta</taxon>
        <taxon>Pterygota</taxon>
        <taxon>Neoptera</taxon>
        <taxon>Endopterygota</taxon>
        <taxon>Lepidoptera</taxon>
        <taxon>Glossata</taxon>
        <taxon>Ditrysia</taxon>
        <taxon>Papilionoidea</taxon>
        <taxon>Papilionidae</taxon>
        <taxon>Papilioninae</taxon>
        <taxon>Iphiclides</taxon>
    </lineage>
</organism>
<keyword evidence="2" id="KW-1185">Reference proteome</keyword>
<protein>
    <submittedName>
        <fullName evidence="1">Uncharacterized protein</fullName>
    </submittedName>
</protein>
<dbReference type="Proteomes" id="UP000837857">
    <property type="component" value="Chromosome 4"/>
</dbReference>
<feature type="non-terminal residue" evidence="1">
    <location>
        <position position="1"/>
    </location>
</feature>
<proteinExistence type="predicted"/>
<reference evidence="1" key="1">
    <citation type="submission" date="2022-03" db="EMBL/GenBank/DDBJ databases">
        <authorList>
            <person name="Martin H S."/>
        </authorList>
    </citation>
    <scope>NUCLEOTIDE SEQUENCE</scope>
</reference>
<dbReference type="EMBL" id="OW152816">
    <property type="protein sequence ID" value="CAH2065966.1"/>
    <property type="molecule type" value="Genomic_DNA"/>
</dbReference>
<evidence type="ECO:0000313" key="2">
    <source>
        <dbReference type="Proteomes" id="UP000837857"/>
    </source>
</evidence>
<evidence type="ECO:0000313" key="1">
    <source>
        <dbReference type="EMBL" id="CAH2065966.1"/>
    </source>
</evidence>
<sequence length="96" mass="11021">MFKKQDFVAEGKECNALKKLDSVTETTFAISIRSDQNKTATEPRKDFVMVHRQGTDGNFACRLIKKQKVRPGAVVVTYDEDFAVSLRVLFFPFERE</sequence>
<name>A0ABN8IZX0_9NEOP</name>